<sequence>MVSNVTQESDAPRALGGIIRRHSLRLDGYQMLEGVPTDAFDPFILFRGRNLGRRRGFPSRSWAGWRGKVYFHAVGSIPHDGLNSWLASHTWIIWYKRNQVSGVLDLVWDSTANQSFPVHDPKYVAYRQRTPFRCPVEELDTSNAVPSKLDLLISTILASSQPRTCPLLEFWTLSVYLKLHSIDTIQGSGKLMGADGGKYGYMLLDGFEETTFFESEDPYELLELNFREEFGPEFLGGHPCYSVMLIEWHQGVAERRGIGHVVKTEVQSSFAPGPTWKGIILG</sequence>
<dbReference type="AlphaFoldDB" id="A0AAN6WQW0"/>
<accession>A0AAN6WQW0</accession>
<protein>
    <submittedName>
        <fullName evidence="1">Uncharacterized protein</fullName>
    </submittedName>
</protein>
<evidence type="ECO:0000313" key="1">
    <source>
        <dbReference type="EMBL" id="KAK4186058.1"/>
    </source>
</evidence>
<keyword evidence="2" id="KW-1185">Reference proteome</keyword>
<evidence type="ECO:0000313" key="2">
    <source>
        <dbReference type="Proteomes" id="UP001302126"/>
    </source>
</evidence>
<dbReference type="EMBL" id="MU864433">
    <property type="protein sequence ID" value="KAK4186058.1"/>
    <property type="molecule type" value="Genomic_DNA"/>
</dbReference>
<gene>
    <name evidence="1" type="ORF">QBC35DRAFT_388147</name>
</gene>
<comment type="caution">
    <text evidence="1">The sequence shown here is derived from an EMBL/GenBank/DDBJ whole genome shotgun (WGS) entry which is preliminary data.</text>
</comment>
<reference evidence="1" key="2">
    <citation type="submission" date="2023-05" db="EMBL/GenBank/DDBJ databases">
        <authorList>
            <consortium name="Lawrence Berkeley National Laboratory"/>
            <person name="Steindorff A."/>
            <person name="Hensen N."/>
            <person name="Bonometti L."/>
            <person name="Westerberg I."/>
            <person name="Brannstrom I.O."/>
            <person name="Guillou S."/>
            <person name="Cros-Aarteil S."/>
            <person name="Calhoun S."/>
            <person name="Haridas S."/>
            <person name="Kuo A."/>
            <person name="Mondo S."/>
            <person name="Pangilinan J."/>
            <person name="Riley R."/>
            <person name="Labutti K."/>
            <person name="Andreopoulos B."/>
            <person name="Lipzen A."/>
            <person name="Chen C."/>
            <person name="Yanf M."/>
            <person name="Daum C."/>
            <person name="Ng V."/>
            <person name="Clum A."/>
            <person name="Ohm R."/>
            <person name="Martin F."/>
            <person name="Silar P."/>
            <person name="Natvig D."/>
            <person name="Lalanne C."/>
            <person name="Gautier V."/>
            <person name="Ament-Velasquez S.L."/>
            <person name="Kruys A."/>
            <person name="Hutchinson M.I."/>
            <person name="Powell A.J."/>
            <person name="Barry K."/>
            <person name="Miller A.N."/>
            <person name="Grigoriev I.V."/>
            <person name="Debuchy R."/>
            <person name="Gladieux P."/>
            <person name="Thoren M.H."/>
            <person name="Johannesson H."/>
        </authorList>
    </citation>
    <scope>NUCLEOTIDE SEQUENCE</scope>
    <source>
        <strain evidence="1">PSN309</strain>
    </source>
</reference>
<dbReference type="Proteomes" id="UP001302126">
    <property type="component" value="Unassembled WGS sequence"/>
</dbReference>
<proteinExistence type="predicted"/>
<organism evidence="1 2">
    <name type="scientific">Podospora australis</name>
    <dbReference type="NCBI Taxonomy" id="1536484"/>
    <lineage>
        <taxon>Eukaryota</taxon>
        <taxon>Fungi</taxon>
        <taxon>Dikarya</taxon>
        <taxon>Ascomycota</taxon>
        <taxon>Pezizomycotina</taxon>
        <taxon>Sordariomycetes</taxon>
        <taxon>Sordariomycetidae</taxon>
        <taxon>Sordariales</taxon>
        <taxon>Podosporaceae</taxon>
        <taxon>Podospora</taxon>
    </lineage>
</organism>
<reference evidence="1" key="1">
    <citation type="journal article" date="2023" name="Mol. Phylogenet. Evol.">
        <title>Genome-scale phylogeny and comparative genomics of the fungal order Sordariales.</title>
        <authorList>
            <person name="Hensen N."/>
            <person name="Bonometti L."/>
            <person name="Westerberg I."/>
            <person name="Brannstrom I.O."/>
            <person name="Guillou S."/>
            <person name="Cros-Aarteil S."/>
            <person name="Calhoun S."/>
            <person name="Haridas S."/>
            <person name="Kuo A."/>
            <person name="Mondo S."/>
            <person name="Pangilinan J."/>
            <person name="Riley R."/>
            <person name="LaButti K."/>
            <person name="Andreopoulos B."/>
            <person name="Lipzen A."/>
            <person name="Chen C."/>
            <person name="Yan M."/>
            <person name="Daum C."/>
            <person name="Ng V."/>
            <person name="Clum A."/>
            <person name="Steindorff A."/>
            <person name="Ohm R.A."/>
            <person name="Martin F."/>
            <person name="Silar P."/>
            <person name="Natvig D.O."/>
            <person name="Lalanne C."/>
            <person name="Gautier V."/>
            <person name="Ament-Velasquez S.L."/>
            <person name="Kruys A."/>
            <person name="Hutchinson M.I."/>
            <person name="Powell A.J."/>
            <person name="Barry K."/>
            <person name="Miller A.N."/>
            <person name="Grigoriev I.V."/>
            <person name="Debuchy R."/>
            <person name="Gladieux P."/>
            <person name="Hiltunen Thoren M."/>
            <person name="Johannesson H."/>
        </authorList>
    </citation>
    <scope>NUCLEOTIDE SEQUENCE</scope>
    <source>
        <strain evidence="1">PSN309</strain>
    </source>
</reference>
<name>A0AAN6WQW0_9PEZI</name>